<reference evidence="3" key="1">
    <citation type="submission" date="2018-01" db="EMBL/GenBank/DDBJ databases">
        <title>Complete genome of Tamlana sp. UJ94.</title>
        <authorList>
            <person name="Jung J."/>
            <person name="Chung D."/>
            <person name="Bae S.S."/>
            <person name="Baek K."/>
        </authorList>
    </citation>
    <scope>NUCLEOTIDE SEQUENCE [LARGE SCALE GENOMIC DNA]</scope>
    <source>
        <strain evidence="3">UJ94</strain>
    </source>
</reference>
<evidence type="ECO:0008006" key="4">
    <source>
        <dbReference type="Google" id="ProtNLM"/>
    </source>
</evidence>
<feature type="signal peptide" evidence="1">
    <location>
        <begin position="1"/>
        <end position="18"/>
    </location>
</feature>
<feature type="chain" id="PRO_5014331614" description="Sensor of ECF-type sigma factor" evidence="1">
    <location>
        <begin position="19"/>
        <end position="152"/>
    </location>
</feature>
<dbReference type="AlphaFoldDB" id="A0A2I7SEV3"/>
<sequence length="152" mass="17516">MKKLFILTAILSSYINYAQTNDYVELTRSILDVETKEAIAEVMTLNETQSAPFWEVYNQYETENHSVKNKRIALIKDYAKNYESISSEKADELVNDLLAFKAEDLKLKKKYYKKMKKIIPATEAAKFLQAINKIDDLINAELALNVPLVETK</sequence>
<name>A0A2I7SEV3_9FLAO</name>
<evidence type="ECO:0000313" key="2">
    <source>
        <dbReference type="EMBL" id="AUS04418.1"/>
    </source>
</evidence>
<organism evidence="2 3">
    <name type="scientific">Pseudotamlana carrageenivorans</name>
    <dbReference type="NCBI Taxonomy" id="2069432"/>
    <lineage>
        <taxon>Bacteria</taxon>
        <taxon>Pseudomonadati</taxon>
        <taxon>Bacteroidota</taxon>
        <taxon>Flavobacteriia</taxon>
        <taxon>Flavobacteriales</taxon>
        <taxon>Flavobacteriaceae</taxon>
        <taxon>Pseudotamlana</taxon>
    </lineage>
</organism>
<accession>A0A2I7SEV3</accession>
<keyword evidence="3" id="KW-1185">Reference proteome</keyword>
<dbReference type="Proteomes" id="UP000236592">
    <property type="component" value="Chromosome"/>
</dbReference>
<dbReference type="OrthoDB" id="660497at2"/>
<gene>
    <name evidence="2" type="ORF">C1A40_02530</name>
</gene>
<dbReference type="RefSeq" id="WP_102994528.1">
    <property type="nucleotide sequence ID" value="NZ_CP025938.1"/>
</dbReference>
<dbReference type="EMBL" id="CP025938">
    <property type="protein sequence ID" value="AUS04418.1"/>
    <property type="molecule type" value="Genomic_DNA"/>
</dbReference>
<dbReference type="KEGG" id="taj:C1A40_02530"/>
<evidence type="ECO:0000313" key="3">
    <source>
        <dbReference type="Proteomes" id="UP000236592"/>
    </source>
</evidence>
<protein>
    <recommendedName>
        <fullName evidence="4">Sensor of ECF-type sigma factor</fullName>
    </recommendedName>
</protein>
<proteinExistence type="predicted"/>
<keyword evidence="1" id="KW-0732">Signal</keyword>
<evidence type="ECO:0000256" key="1">
    <source>
        <dbReference type="SAM" id="SignalP"/>
    </source>
</evidence>